<proteinExistence type="predicted"/>
<keyword evidence="1" id="KW-0418">Kinase</keyword>
<dbReference type="SUPFAM" id="SSF55874">
    <property type="entry name" value="ATPase domain of HSP90 chaperone/DNA topoisomerase II/histidine kinase"/>
    <property type="match status" value="1"/>
</dbReference>
<dbReference type="CDD" id="cd16936">
    <property type="entry name" value="HATPase_RsbW-like"/>
    <property type="match status" value="1"/>
</dbReference>
<gene>
    <name evidence="3" type="ORF">R5A26_01075</name>
</gene>
<feature type="domain" description="Histidine kinase/HSP90-like ATPase" evidence="2">
    <location>
        <begin position="11"/>
        <end position="125"/>
    </location>
</feature>
<dbReference type="InterPro" id="IPR050267">
    <property type="entry name" value="Anti-sigma-factor_SerPK"/>
</dbReference>
<comment type="caution">
    <text evidence="3">The sequence shown here is derived from an EMBL/GenBank/DDBJ whole genome shotgun (WGS) entry which is preliminary data.</text>
</comment>
<dbReference type="GO" id="GO:0005524">
    <property type="term" value="F:ATP binding"/>
    <property type="evidence" value="ECO:0007669"/>
    <property type="project" value="UniProtKB-KW"/>
</dbReference>
<dbReference type="Proteomes" id="UP001187346">
    <property type="component" value="Unassembled WGS sequence"/>
</dbReference>
<dbReference type="PANTHER" id="PTHR35526">
    <property type="entry name" value="ANTI-SIGMA-F FACTOR RSBW-RELATED"/>
    <property type="match status" value="1"/>
</dbReference>
<keyword evidence="1" id="KW-0723">Serine/threonine-protein kinase</keyword>
<evidence type="ECO:0000259" key="2">
    <source>
        <dbReference type="Pfam" id="PF13581"/>
    </source>
</evidence>
<dbReference type="Gene3D" id="3.30.565.10">
    <property type="entry name" value="Histidine kinase-like ATPase, C-terminal domain"/>
    <property type="match status" value="1"/>
</dbReference>
<dbReference type="PANTHER" id="PTHR35526:SF3">
    <property type="entry name" value="ANTI-SIGMA-F FACTOR RSBW"/>
    <property type="match status" value="1"/>
</dbReference>
<organism evidence="3 4">
    <name type="scientific">Streptomyces prunicolor</name>
    <dbReference type="NCBI Taxonomy" id="67348"/>
    <lineage>
        <taxon>Bacteria</taxon>
        <taxon>Bacillati</taxon>
        <taxon>Actinomycetota</taxon>
        <taxon>Actinomycetes</taxon>
        <taxon>Kitasatosporales</taxon>
        <taxon>Streptomycetaceae</taxon>
        <taxon>Streptomyces</taxon>
    </lineage>
</organism>
<dbReference type="InterPro" id="IPR036890">
    <property type="entry name" value="HATPase_C_sf"/>
</dbReference>
<dbReference type="Pfam" id="PF13581">
    <property type="entry name" value="HATPase_c_2"/>
    <property type="match status" value="1"/>
</dbReference>
<dbReference type="EMBL" id="JAWMAJ010000002">
    <property type="protein sequence ID" value="MDV7214535.1"/>
    <property type="molecule type" value="Genomic_DNA"/>
</dbReference>
<evidence type="ECO:0000313" key="4">
    <source>
        <dbReference type="Proteomes" id="UP001187346"/>
    </source>
</evidence>
<keyword evidence="1" id="KW-0808">Transferase</keyword>
<evidence type="ECO:0000313" key="3">
    <source>
        <dbReference type="EMBL" id="MDV7214535.1"/>
    </source>
</evidence>
<evidence type="ECO:0000256" key="1">
    <source>
        <dbReference type="ARBA" id="ARBA00022527"/>
    </source>
</evidence>
<sequence length="139" mass="15498">MPASESFRIPKHRRHVPAARQRVRKTLADWGITDELADAVTLLANELVTNAVTHCRVSHSQVKVELTLDGRELVLEVSDPDRDRLPRPHDSTPDEEGGWGLALVAALADNWGCRQESYAKCVWARFGLEEVQTHAPATL</sequence>
<name>A0ABU4F5J2_9ACTN</name>
<dbReference type="InterPro" id="IPR003594">
    <property type="entry name" value="HATPase_dom"/>
</dbReference>
<dbReference type="RefSeq" id="WP_317769679.1">
    <property type="nucleotide sequence ID" value="NZ_JAWMAJ010000002.1"/>
</dbReference>
<protein>
    <submittedName>
        <fullName evidence="3">ATP-binding protein</fullName>
    </submittedName>
</protein>
<accession>A0ABU4F5J2</accession>
<keyword evidence="3" id="KW-0547">Nucleotide-binding</keyword>
<keyword evidence="3" id="KW-0067">ATP-binding</keyword>
<keyword evidence="4" id="KW-1185">Reference proteome</keyword>
<reference evidence="3 4" key="1">
    <citation type="submission" date="2023-10" db="EMBL/GenBank/DDBJ databases">
        <title>Characterization of rhizosphere-enriched actinobacteria from wheat plants lab-grown on chernevaya soil.</title>
        <authorList>
            <person name="Tikhonova E.N."/>
            <person name="Konopkin A."/>
            <person name="Kravchenko I.K."/>
        </authorList>
    </citation>
    <scope>NUCLEOTIDE SEQUENCE [LARGE SCALE GENOMIC DNA]</scope>
    <source>
        <strain evidence="3 4">RR29</strain>
    </source>
</reference>